<dbReference type="STRING" id="1334629.MFUL124B02_31410"/>
<dbReference type="InterPro" id="IPR039420">
    <property type="entry name" value="WalR-like"/>
</dbReference>
<dbReference type="SMART" id="SM00421">
    <property type="entry name" value="HTH_LUXR"/>
    <property type="match status" value="1"/>
</dbReference>
<dbReference type="OrthoDB" id="252792at2"/>
<dbReference type="PROSITE" id="PS50043">
    <property type="entry name" value="HTH_LUXR_2"/>
    <property type="match status" value="1"/>
</dbReference>
<accession>A0A511TH62</accession>
<evidence type="ECO:0000313" key="5">
    <source>
        <dbReference type="Proteomes" id="UP000183760"/>
    </source>
</evidence>
<reference evidence="4 5" key="1">
    <citation type="submission" date="2016-10" db="EMBL/GenBank/DDBJ databases">
        <authorList>
            <person name="Varghese N."/>
            <person name="Submissions S."/>
        </authorList>
    </citation>
    <scope>NUCLEOTIDE SEQUENCE [LARGE SCALE GENOMIC DNA]</scope>
    <source>
        <strain evidence="4 5">DSM 16525</strain>
    </source>
</reference>
<dbReference type="Pfam" id="PF00196">
    <property type="entry name" value="GerE"/>
    <property type="match status" value="1"/>
</dbReference>
<sequence>MSDLVTWRDARNAFRLLEELGQLSHDTLAWRRHLVTGMSALVGAQVGMAAETPEAGLLDASRHQGSVDLGWATASDRRAWMQVCERQDAALDPSDARIAQLGVGTFTAPRQELASDRSWYSSTIFNEHYRPARLNHYLLSALHVPEHRAMHFVFLFRESSRGPFDARERQLIHLLHGELGLLWRSAQALRLPRRLQQVLALFQAGHGEKEVAERLGLSPSTVHDYSKALHKRLGARSRTELLAKARALPRAPRLLLQEDDLPAPS</sequence>
<evidence type="ECO:0000256" key="1">
    <source>
        <dbReference type="ARBA" id="ARBA00023125"/>
    </source>
</evidence>
<gene>
    <name evidence="3" type="ORF">MFU01_85280</name>
    <name evidence="4" type="ORF">SAMN05443572_10222</name>
</gene>
<dbReference type="PANTHER" id="PTHR43214">
    <property type="entry name" value="TWO-COMPONENT RESPONSE REGULATOR"/>
    <property type="match status" value="1"/>
</dbReference>
<dbReference type="RefSeq" id="WP_074950207.1">
    <property type="nucleotide sequence ID" value="NZ_BJXR01000083.1"/>
</dbReference>
<evidence type="ECO:0000313" key="4">
    <source>
        <dbReference type="EMBL" id="SET36528.1"/>
    </source>
</evidence>
<dbReference type="SUPFAM" id="SSF46894">
    <property type="entry name" value="C-terminal effector domain of the bipartite response regulators"/>
    <property type="match status" value="1"/>
</dbReference>
<keyword evidence="1" id="KW-0238">DNA-binding</keyword>
<dbReference type="GO" id="GO:0003677">
    <property type="term" value="F:DNA binding"/>
    <property type="evidence" value="ECO:0007669"/>
    <property type="project" value="UniProtKB-KW"/>
</dbReference>
<dbReference type="EMBL" id="FOIB01000002">
    <property type="protein sequence ID" value="SET36528.1"/>
    <property type="molecule type" value="Genomic_DNA"/>
</dbReference>
<name>A0A511TH62_MYXFU</name>
<evidence type="ECO:0000259" key="2">
    <source>
        <dbReference type="PROSITE" id="PS50043"/>
    </source>
</evidence>
<dbReference type="Gene3D" id="1.10.10.10">
    <property type="entry name" value="Winged helix-like DNA-binding domain superfamily/Winged helix DNA-binding domain"/>
    <property type="match status" value="1"/>
</dbReference>
<dbReference type="InterPro" id="IPR036388">
    <property type="entry name" value="WH-like_DNA-bd_sf"/>
</dbReference>
<dbReference type="GO" id="GO:0006355">
    <property type="term" value="P:regulation of DNA-templated transcription"/>
    <property type="evidence" value="ECO:0007669"/>
    <property type="project" value="InterPro"/>
</dbReference>
<dbReference type="EMBL" id="BJXR01000083">
    <property type="protein sequence ID" value="GEN13491.1"/>
    <property type="molecule type" value="Genomic_DNA"/>
</dbReference>
<keyword evidence="5" id="KW-1185">Reference proteome</keyword>
<reference evidence="3 6" key="2">
    <citation type="submission" date="2019-07" db="EMBL/GenBank/DDBJ databases">
        <title>Whole genome shotgun sequence of Myxococcus fulvus NBRC 100333.</title>
        <authorList>
            <person name="Hosoyama A."/>
            <person name="Uohara A."/>
            <person name="Ohji S."/>
            <person name="Ichikawa N."/>
        </authorList>
    </citation>
    <scope>NUCLEOTIDE SEQUENCE [LARGE SCALE GENOMIC DNA]</scope>
    <source>
        <strain evidence="3 6">NBRC 100333</strain>
    </source>
</reference>
<dbReference type="PRINTS" id="PR00038">
    <property type="entry name" value="HTHLUXR"/>
</dbReference>
<evidence type="ECO:0000313" key="3">
    <source>
        <dbReference type="EMBL" id="GEN13491.1"/>
    </source>
</evidence>
<dbReference type="Proteomes" id="UP000183760">
    <property type="component" value="Unassembled WGS sequence"/>
</dbReference>
<proteinExistence type="predicted"/>
<evidence type="ECO:0000313" key="6">
    <source>
        <dbReference type="Proteomes" id="UP000321514"/>
    </source>
</evidence>
<organism evidence="3 6">
    <name type="scientific">Myxococcus fulvus</name>
    <dbReference type="NCBI Taxonomy" id="33"/>
    <lineage>
        <taxon>Bacteria</taxon>
        <taxon>Pseudomonadati</taxon>
        <taxon>Myxococcota</taxon>
        <taxon>Myxococcia</taxon>
        <taxon>Myxococcales</taxon>
        <taxon>Cystobacterineae</taxon>
        <taxon>Myxococcaceae</taxon>
        <taxon>Myxococcus</taxon>
    </lineage>
</organism>
<dbReference type="AlphaFoldDB" id="A0A511TH62"/>
<comment type="caution">
    <text evidence="3">The sequence shown here is derived from an EMBL/GenBank/DDBJ whole genome shotgun (WGS) entry which is preliminary data.</text>
</comment>
<dbReference type="Proteomes" id="UP000321514">
    <property type="component" value="Unassembled WGS sequence"/>
</dbReference>
<dbReference type="InterPro" id="IPR016032">
    <property type="entry name" value="Sig_transdc_resp-reg_C-effctor"/>
</dbReference>
<protein>
    <submittedName>
        <fullName evidence="4">Regulatory protein, luxR family</fullName>
    </submittedName>
</protein>
<feature type="domain" description="HTH luxR-type" evidence="2">
    <location>
        <begin position="184"/>
        <end position="249"/>
    </location>
</feature>
<dbReference type="InterPro" id="IPR000792">
    <property type="entry name" value="Tscrpt_reg_LuxR_C"/>
</dbReference>